<dbReference type="PANTHER" id="PTHR48032">
    <property type="entry name" value="RNA-BINDING PROTEIN MUSASHI HOMOLOG RBP6"/>
    <property type="match status" value="1"/>
</dbReference>
<dbReference type="AlphaFoldDB" id="A0AAV7K4X4"/>
<dbReference type="InterPro" id="IPR035979">
    <property type="entry name" value="RBD_domain_sf"/>
</dbReference>
<evidence type="ECO:0000256" key="4">
    <source>
        <dbReference type="SAM" id="MobiDB-lite"/>
    </source>
</evidence>
<dbReference type="PANTHER" id="PTHR48032:SF6">
    <property type="entry name" value="RNA-BINDING (RRM_RBD_RNP MOTIFS) FAMILY PROTEIN"/>
    <property type="match status" value="1"/>
</dbReference>
<reference evidence="6 7" key="1">
    <citation type="journal article" date="2023" name="BMC Biol.">
        <title>The compact genome of the sponge Oopsacas minuta (Hexactinellida) is lacking key metazoan core genes.</title>
        <authorList>
            <person name="Santini S."/>
            <person name="Schenkelaars Q."/>
            <person name="Jourda C."/>
            <person name="Duchesne M."/>
            <person name="Belahbib H."/>
            <person name="Rocher C."/>
            <person name="Selva M."/>
            <person name="Riesgo A."/>
            <person name="Vervoort M."/>
            <person name="Leys S.P."/>
            <person name="Kodjabachian L."/>
            <person name="Le Bivic A."/>
            <person name="Borchiellini C."/>
            <person name="Claverie J.M."/>
            <person name="Renard E."/>
        </authorList>
    </citation>
    <scope>NUCLEOTIDE SEQUENCE [LARGE SCALE GENOMIC DNA]</scope>
    <source>
        <strain evidence="6">SPO-2</strain>
    </source>
</reference>
<feature type="compositionally biased region" description="Low complexity" evidence="4">
    <location>
        <begin position="327"/>
        <end position="342"/>
    </location>
</feature>
<proteinExistence type="predicted"/>
<feature type="region of interest" description="Disordered" evidence="4">
    <location>
        <begin position="248"/>
        <end position="359"/>
    </location>
</feature>
<feature type="compositionally biased region" description="Polar residues" evidence="4">
    <location>
        <begin position="248"/>
        <end position="319"/>
    </location>
</feature>
<dbReference type="Gene3D" id="3.30.70.330">
    <property type="match status" value="2"/>
</dbReference>
<evidence type="ECO:0000313" key="6">
    <source>
        <dbReference type="EMBL" id="KAI6655865.1"/>
    </source>
</evidence>
<dbReference type="InterPro" id="IPR012677">
    <property type="entry name" value="Nucleotide-bd_a/b_plait_sf"/>
</dbReference>
<feature type="domain" description="RRM" evidence="5">
    <location>
        <begin position="104"/>
        <end position="181"/>
    </location>
</feature>
<keyword evidence="7" id="KW-1185">Reference proteome</keyword>
<gene>
    <name evidence="6" type="ORF">LOD99_1599</name>
</gene>
<dbReference type="SMART" id="SM00360">
    <property type="entry name" value="RRM"/>
    <property type="match status" value="2"/>
</dbReference>
<sequence length="359" mass="39616">MSENSKHEAGKIFVGGLSWDTDKDSLINYFTEYGDVADGVIMVDSMTRLPRGFGFVTFKDPASVSKVTAVDTHYLDGKKIDPKEAITKDHHAASQHNKSSNIVKKVFVGGLPHGCTDEEIKFYFGQYGTVSEVDVKMDRQTSKPRGFAFVEYDDKLSAAKAIKDQFQNFKDKKIEVKAAENRMPGGPPSPASAPTSYQQWTNYQTAASGTSSQNPHTFPQYNNPYYYPYSAAGGSSYMAGGHPTYQPGSNYGTSHSSAQPNNYPSQQVSSYQPNGYQPNYSQSSYPTQGFSSAYGQQPYSSSTGGYPQYHSTFSGQSDTAHPVPYGQSQTTSNYYQNTSYTQAFPSDSRYSQPPNQRNY</sequence>
<evidence type="ECO:0000313" key="7">
    <source>
        <dbReference type="Proteomes" id="UP001165289"/>
    </source>
</evidence>
<name>A0AAV7K4X4_9METZ</name>
<accession>A0AAV7K4X4</accession>
<dbReference type="PROSITE" id="PS50102">
    <property type="entry name" value="RRM"/>
    <property type="match status" value="2"/>
</dbReference>
<protein>
    <submittedName>
        <fullName evidence="6">Musashi-like protein</fullName>
    </submittedName>
</protein>
<dbReference type="InterPro" id="IPR000504">
    <property type="entry name" value="RRM_dom"/>
</dbReference>
<keyword evidence="2 3" id="KW-0694">RNA-binding</keyword>
<keyword evidence="1" id="KW-0677">Repeat</keyword>
<comment type="caution">
    <text evidence="6">The sequence shown here is derived from an EMBL/GenBank/DDBJ whole genome shotgun (WGS) entry which is preliminary data.</text>
</comment>
<dbReference type="GO" id="GO:0006417">
    <property type="term" value="P:regulation of translation"/>
    <property type="evidence" value="ECO:0007669"/>
    <property type="project" value="TreeGrafter"/>
</dbReference>
<evidence type="ECO:0000259" key="5">
    <source>
        <dbReference type="PROSITE" id="PS50102"/>
    </source>
</evidence>
<dbReference type="SUPFAM" id="SSF54928">
    <property type="entry name" value="RNA-binding domain, RBD"/>
    <property type="match status" value="2"/>
</dbReference>
<evidence type="ECO:0000256" key="1">
    <source>
        <dbReference type="ARBA" id="ARBA00022737"/>
    </source>
</evidence>
<feature type="compositionally biased region" description="Polar residues" evidence="4">
    <location>
        <begin position="343"/>
        <end position="359"/>
    </location>
</feature>
<evidence type="ECO:0000256" key="2">
    <source>
        <dbReference type="ARBA" id="ARBA00022884"/>
    </source>
</evidence>
<feature type="domain" description="RRM" evidence="5">
    <location>
        <begin position="10"/>
        <end position="87"/>
    </location>
</feature>
<dbReference type="Pfam" id="PF00076">
    <property type="entry name" value="RRM_1"/>
    <property type="match status" value="2"/>
</dbReference>
<dbReference type="Proteomes" id="UP001165289">
    <property type="component" value="Unassembled WGS sequence"/>
</dbReference>
<organism evidence="6 7">
    <name type="scientific">Oopsacas minuta</name>
    <dbReference type="NCBI Taxonomy" id="111878"/>
    <lineage>
        <taxon>Eukaryota</taxon>
        <taxon>Metazoa</taxon>
        <taxon>Porifera</taxon>
        <taxon>Hexactinellida</taxon>
        <taxon>Hexasterophora</taxon>
        <taxon>Lyssacinosida</taxon>
        <taxon>Leucopsacidae</taxon>
        <taxon>Oopsacas</taxon>
    </lineage>
</organism>
<dbReference type="EMBL" id="JAKMXF010000166">
    <property type="protein sequence ID" value="KAI6655865.1"/>
    <property type="molecule type" value="Genomic_DNA"/>
</dbReference>
<evidence type="ECO:0000256" key="3">
    <source>
        <dbReference type="PROSITE-ProRule" id="PRU00176"/>
    </source>
</evidence>
<dbReference type="GO" id="GO:0003729">
    <property type="term" value="F:mRNA binding"/>
    <property type="evidence" value="ECO:0007669"/>
    <property type="project" value="TreeGrafter"/>
</dbReference>